<dbReference type="Gene3D" id="3.40.50.150">
    <property type="entry name" value="Vaccinia Virus protein VP39"/>
    <property type="match status" value="2"/>
</dbReference>
<evidence type="ECO:0000256" key="2">
    <source>
        <dbReference type="ARBA" id="ARBA00022679"/>
    </source>
</evidence>
<keyword evidence="7" id="KW-1185">Reference proteome</keyword>
<protein>
    <submittedName>
        <fullName evidence="8">Protein arginine N-methyltransferase 9 isoform X2</fullName>
    </submittedName>
</protein>
<dbReference type="GO" id="GO:0016274">
    <property type="term" value="F:protein-arginine N-methyltransferase activity"/>
    <property type="evidence" value="ECO:0007669"/>
    <property type="project" value="InterPro"/>
</dbReference>
<dbReference type="Gene3D" id="2.70.160.11">
    <property type="entry name" value="Hnrnp arginine n-methyltransferase1"/>
    <property type="match status" value="2"/>
</dbReference>
<dbReference type="Pfam" id="PF06325">
    <property type="entry name" value="PrmA"/>
    <property type="match status" value="1"/>
</dbReference>
<feature type="region of interest" description="Disordered" evidence="5">
    <location>
        <begin position="179"/>
        <end position="205"/>
    </location>
</feature>
<dbReference type="AlphaFoldDB" id="A0A1S3I4N3"/>
<feature type="domain" description="Protein arginine N-methyltransferase" evidence="6">
    <location>
        <begin position="653"/>
        <end position="749"/>
    </location>
</feature>
<dbReference type="CDD" id="cd02440">
    <property type="entry name" value="AdoMet_MTases"/>
    <property type="match status" value="1"/>
</dbReference>
<accession>A0A1S3I4N3</accession>
<dbReference type="PANTHER" id="PTHR11006:SF60">
    <property type="entry name" value="PROTEIN ARGININE N-METHYLTRANSFERASE 9"/>
    <property type="match status" value="1"/>
</dbReference>
<dbReference type="RefSeq" id="XP_013393183.1">
    <property type="nucleotide sequence ID" value="XM_013537729.1"/>
</dbReference>
<evidence type="ECO:0000259" key="6">
    <source>
        <dbReference type="Pfam" id="PF22528"/>
    </source>
</evidence>
<evidence type="ECO:0000256" key="1">
    <source>
        <dbReference type="ARBA" id="ARBA00022603"/>
    </source>
</evidence>
<evidence type="ECO:0000313" key="8">
    <source>
        <dbReference type="RefSeq" id="XP_013393183.1"/>
    </source>
</evidence>
<dbReference type="InterPro" id="IPR029063">
    <property type="entry name" value="SAM-dependent_MTases_sf"/>
</dbReference>
<keyword evidence="3 4" id="KW-0949">S-adenosyl-L-methionine</keyword>
<dbReference type="GO" id="GO:0032259">
    <property type="term" value="P:methylation"/>
    <property type="evidence" value="ECO:0007669"/>
    <property type="project" value="UniProtKB-KW"/>
</dbReference>
<evidence type="ECO:0000256" key="4">
    <source>
        <dbReference type="PROSITE-ProRule" id="PRU01015"/>
    </source>
</evidence>
<keyword evidence="2 4" id="KW-0808">Transferase</keyword>
<feature type="compositionally biased region" description="Acidic residues" evidence="5">
    <location>
        <begin position="186"/>
        <end position="204"/>
    </location>
</feature>
<keyword evidence="1 4" id="KW-0489">Methyltransferase</keyword>
<dbReference type="OrthoDB" id="5980806at2759"/>
<dbReference type="GeneID" id="106160933"/>
<dbReference type="GO" id="GO:0042054">
    <property type="term" value="F:histone methyltransferase activity"/>
    <property type="evidence" value="ECO:0007669"/>
    <property type="project" value="TreeGrafter"/>
</dbReference>
<proteinExistence type="predicted"/>
<gene>
    <name evidence="8" type="primary">LOC106160933</name>
</gene>
<dbReference type="Proteomes" id="UP000085678">
    <property type="component" value="Unplaced"/>
</dbReference>
<evidence type="ECO:0000256" key="5">
    <source>
        <dbReference type="SAM" id="MobiDB-lite"/>
    </source>
</evidence>
<dbReference type="SUPFAM" id="SSF53335">
    <property type="entry name" value="S-adenosyl-L-methionine-dependent methyltransferases"/>
    <property type="match status" value="2"/>
</dbReference>
<reference evidence="8" key="1">
    <citation type="submission" date="2025-08" db="UniProtKB">
        <authorList>
            <consortium name="RefSeq"/>
        </authorList>
    </citation>
    <scope>IDENTIFICATION</scope>
    <source>
        <tissue evidence="8">Gonads</tissue>
    </source>
</reference>
<evidence type="ECO:0000313" key="7">
    <source>
        <dbReference type="Proteomes" id="UP000085678"/>
    </source>
</evidence>
<sequence>MLNDTLRNQSFKSAIETAVKQGYTSVLDIGTGTGLLSMFAAKAGAQEVYSCEMSKTMYELAGDVLVANQMKDKVHLIHAKSTDITVPDDIPKRVPLIVTETVDAGLLGEGMLSTLDHAWEHLLLSDKTQARVIPSGATVVACLVECEAIRKQNRLLYPGLCQLDLTQVSLVCKTSVPHRQQRDGTAVEDDDDDDEEDEEEEEPYTTENLKYVRGGYRAISDTTCVFQFDFNDPQAIRKYRKGISRDLQLPVIATGRLDAIAMWFVLELDPDTHLSTSPSSDRCWEQAIFPVLPEHIHSHGCERRENLVVREGEMVHVHCSVANDLIHLYCTDIKREIPGTQKNQPQGACTSSSQSSLSFGDVFRPVPSYSFCGFEDNSVSQGAYQFVENSEDSLRDCDENSHSLRVRDLSQGEKLNSTVDAGTQGCSSISSYGASINTDKTISTSTSKCDTYSFGGCPSPKSTLLLERHELGRLNDIEVNTAYFSAVQKLQQEKTGLSILDITQGFSALCLQSLLQGAAQVTLTGQDETNQMILRHISEANQIDAGKLLFVNGLPEEGDQGYDVLVTELVEPCGALRQQVLEDIALAKVSHLRPGGGVVPQRTSVYGMCIHSEKLKEYSMVVSDQSTLGWNIAQFINDFKMRTHVDVDLQTLPYTRLTEPFKIFDFDFNLPHSSDMLNFLEKDVTVRVPACENGSLTGVVYWFDIYVADAVRLCTLDEPRHWRQAVVMMAEDLDVTLGDGLCIQARCRNSCIDITVK</sequence>
<dbReference type="PANTHER" id="PTHR11006">
    <property type="entry name" value="PROTEIN ARGININE N-METHYLTRANSFERASE"/>
    <property type="match status" value="1"/>
</dbReference>
<evidence type="ECO:0000256" key="3">
    <source>
        <dbReference type="ARBA" id="ARBA00022691"/>
    </source>
</evidence>
<name>A0A1S3I4N3_LINAN</name>
<dbReference type="Pfam" id="PF22528">
    <property type="entry name" value="PRMT_C"/>
    <property type="match status" value="1"/>
</dbReference>
<dbReference type="InterPro" id="IPR055135">
    <property type="entry name" value="PRMT_dom"/>
</dbReference>
<dbReference type="PROSITE" id="PS51678">
    <property type="entry name" value="SAM_MT_PRMT"/>
    <property type="match status" value="1"/>
</dbReference>
<dbReference type="InterPro" id="IPR025799">
    <property type="entry name" value="Arg_MeTrfase"/>
</dbReference>
<organism evidence="7 8">
    <name type="scientific">Lingula anatina</name>
    <name type="common">Brachiopod</name>
    <name type="synonym">Lingula unguis</name>
    <dbReference type="NCBI Taxonomy" id="7574"/>
    <lineage>
        <taxon>Eukaryota</taxon>
        <taxon>Metazoa</taxon>
        <taxon>Spiralia</taxon>
        <taxon>Lophotrochozoa</taxon>
        <taxon>Brachiopoda</taxon>
        <taxon>Linguliformea</taxon>
        <taxon>Lingulata</taxon>
        <taxon>Lingulida</taxon>
        <taxon>Linguloidea</taxon>
        <taxon>Lingulidae</taxon>
        <taxon>Lingula</taxon>
    </lineage>
</organism>